<dbReference type="PROSITE" id="PS50206">
    <property type="entry name" value="RHODANESE_3"/>
    <property type="match status" value="1"/>
</dbReference>
<dbReference type="InterPro" id="IPR036873">
    <property type="entry name" value="Rhodanese-like_dom_sf"/>
</dbReference>
<dbReference type="InterPro" id="IPR000594">
    <property type="entry name" value="ThiF_NAD_FAD-bd"/>
</dbReference>
<dbReference type="Gene3D" id="3.40.50.720">
    <property type="entry name" value="NAD(P)-binding Rossmann-like Domain"/>
    <property type="match status" value="1"/>
</dbReference>
<dbReference type="GO" id="GO:0005524">
    <property type="term" value="F:ATP binding"/>
    <property type="evidence" value="ECO:0007669"/>
    <property type="project" value="UniProtKB-KW"/>
</dbReference>
<dbReference type="CDD" id="cd00158">
    <property type="entry name" value="RHOD"/>
    <property type="match status" value="1"/>
</dbReference>
<dbReference type="InterPro" id="IPR003749">
    <property type="entry name" value="ThiS/MoaD-like"/>
</dbReference>
<evidence type="ECO:0000256" key="1">
    <source>
        <dbReference type="ARBA" id="ARBA00022679"/>
    </source>
</evidence>
<dbReference type="PANTHER" id="PTHR10953">
    <property type="entry name" value="UBIQUITIN-ACTIVATING ENZYME E1"/>
    <property type="match status" value="1"/>
</dbReference>
<evidence type="ECO:0000313" key="5">
    <source>
        <dbReference type="EMBL" id="PJF47927.1"/>
    </source>
</evidence>
<feature type="domain" description="Rhodanese" evidence="4">
    <location>
        <begin position="397"/>
        <end position="486"/>
    </location>
</feature>
<accession>A0A2M8QDP7</accession>
<dbReference type="GO" id="GO:0008641">
    <property type="term" value="F:ubiquitin-like modifier activating enzyme activity"/>
    <property type="evidence" value="ECO:0007669"/>
    <property type="project" value="InterPro"/>
</dbReference>
<dbReference type="CDD" id="cd00757">
    <property type="entry name" value="ThiF_MoeB_HesA_family"/>
    <property type="match status" value="1"/>
</dbReference>
<dbReference type="Gene3D" id="3.40.250.10">
    <property type="entry name" value="Rhodanese-like domain"/>
    <property type="match status" value="1"/>
</dbReference>
<sequence>MSITIRIPTPLRPYVGGAKEITGNTGTVAEVLAALSATYPELKRHLFNDEGKLRSFVNVYLGDEDIRYLQGTDTLVPDGATLSIVPSVAGGMAPVVAELSGVHLSNDEIRRYSRHLILPEIAMSGQKKLKQASVLLVGVGGLGAPAAMYLAAAGVGHLGIVDFDVVDESNLQRQIIHGQSTVGKPKLQSAAQRIQDINPFVEVTGYEEPLTRQNALRIFADYDVIVDGTDNFPTRYLVNDACVLLGKPNVYGSIFRFEGQASVFWAKHGPCYRCLYPEPPPPGLVPSCAEGGVLGVLPGVIGVIQATEAIKLITGIGEPLIGRLLLYDALEMRFRELKLRKDPACPICGEHPTVRELIDYDAFCGMPSRNAATSDAGHGVPEITVHELKQRIEAGLEQTNTILIDVREPYEWQIAHLDAARLIPKGEIQNHLHELSQADEILVHCRSGARSADVVRFLIHDVGFRKVKNVKGGILAWAREIDPRMPVY</sequence>
<dbReference type="SUPFAM" id="SSF69572">
    <property type="entry name" value="Activating enzymes of the ubiquitin-like proteins"/>
    <property type="match status" value="1"/>
</dbReference>
<dbReference type="SUPFAM" id="SSF54285">
    <property type="entry name" value="MoaD/ThiS"/>
    <property type="match status" value="1"/>
</dbReference>
<evidence type="ECO:0000256" key="2">
    <source>
        <dbReference type="ARBA" id="ARBA00022741"/>
    </source>
</evidence>
<comment type="caution">
    <text evidence="5">The sequence shown here is derived from an EMBL/GenBank/DDBJ whole genome shotgun (WGS) entry which is preliminary data.</text>
</comment>
<keyword evidence="2" id="KW-0547">Nucleotide-binding</keyword>
<dbReference type="Gene3D" id="3.10.20.30">
    <property type="match status" value="1"/>
</dbReference>
<dbReference type="InterPro" id="IPR001763">
    <property type="entry name" value="Rhodanese-like_dom"/>
</dbReference>
<dbReference type="SMART" id="SM00450">
    <property type="entry name" value="RHOD"/>
    <property type="match status" value="1"/>
</dbReference>
<reference evidence="5 6" key="1">
    <citation type="submission" date="2017-11" db="EMBL/GenBank/DDBJ databases">
        <title>Evolution of Phototrophy in the Chloroflexi Phylum Driven by Horizontal Gene Transfer.</title>
        <authorList>
            <person name="Ward L.M."/>
            <person name="Hemp J."/>
            <person name="Shih P.M."/>
            <person name="Mcglynn S.E."/>
            <person name="Fischer W."/>
        </authorList>
    </citation>
    <scope>NUCLEOTIDE SEQUENCE [LARGE SCALE GENOMIC DNA]</scope>
    <source>
        <strain evidence="5">JP3_7</strain>
    </source>
</reference>
<gene>
    <name evidence="5" type="ORF">CUN48_06150</name>
</gene>
<evidence type="ECO:0000256" key="3">
    <source>
        <dbReference type="ARBA" id="ARBA00022840"/>
    </source>
</evidence>
<dbReference type="InterPro" id="IPR045886">
    <property type="entry name" value="ThiF/MoeB/HesA"/>
</dbReference>
<dbReference type="GO" id="GO:0016779">
    <property type="term" value="F:nucleotidyltransferase activity"/>
    <property type="evidence" value="ECO:0007669"/>
    <property type="project" value="TreeGrafter"/>
</dbReference>
<dbReference type="AlphaFoldDB" id="A0A2M8QDP7"/>
<dbReference type="InterPro" id="IPR016155">
    <property type="entry name" value="Mopterin_synth/thiamin_S_b"/>
</dbReference>
<evidence type="ECO:0000259" key="4">
    <source>
        <dbReference type="PROSITE" id="PS50206"/>
    </source>
</evidence>
<proteinExistence type="predicted"/>
<organism evidence="5 6">
    <name type="scientific">Candidatus Thermofonsia Clade 3 bacterium</name>
    <dbReference type="NCBI Taxonomy" id="2364212"/>
    <lineage>
        <taxon>Bacteria</taxon>
        <taxon>Bacillati</taxon>
        <taxon>Chloroflexota</taxon>
        <taxon>Candidatus Thermofontia</taxon>
        <taxon>Candidatus Thermofonsia Clade 3</taxon>
    </lineage>
</organism>
<name>A0A2M8QDP7_9CHLR</name>
<keyword evidence="1" id="KW-0808">Transferase</keyword>
<dbReference type="GO" id="GO:0005829">
    <property type="term" value="C:cytosol"/>
    <property type="evidence" value="ECO:0007669"/>
    <property type="project" value="TreeGrafter"/>
</dbReference>
<keyword evidence="3" id="KW-0067">ATP-binding</keyword>
<protein>
    <submittedName>
        <fullName evidence="5">Molybdenum cofactor biosynthesis protein MoeB</fullName>
    </submittedName>
</protein>
<dbReference type="PANTHER" id="PTHR10953:SF102">
    <property type="entry name" value="ADENYLYLTRANSFERASE AND SULFURTRANSFERASE MOCS3"/>
    <property type="match status" value="1"/>
</dbReference>
<dbReference type="FunFam" id="3.40.50.720:FF:000033">
    <property type="entry name" value="Adenylyltransferase and sulfurtransferase MOCS3"/>
    <property type="match status" value="1"/>
</dbReference>
<dbReference type="Proteomes" id="UP000230790">
    <property type="component" value="Unassembled WGS sequence"/>
</dbReference>
<dbReference type="NCBIfam" id="NF004281">
    <property type="entry name" value="PRK05690.1"/>
    <property type="match status" value="1"/>
</dbReference>
<dbReference type="Pfam" id="PF00581">
    <property type="entry name" value="Rhodanese"/>
    <property type="match status" value="1"/>
</dbReference>
<evidence type="ECO:0000313" key="6">
    <source>
        <dbReference type="Proteomes" id="UP000230790"/>
    </source>
</evidence>
<dbReference type="Pfam" id="PF00899">
    <property type="entry name" value="ThiF"/>
    <property type="match status" value="1"/>
</dbReference>
<dbReference type="InterPro" id="IPR012675">
    <property type="entry name" value="Beta-grasp_dom_sf"/>
</dbReference>
<dbReference type="GO" id="GO:0008146">
    <property type="term" value="F:sulfotransferase activity"/>
    <property type="evidence" value="ECO:0007669"/>
    <property type="project" value="TreeGrafter"/>
</dbReference>
<dbReference type="Pfam" id="PF02597">
    <property type="entry name" value="ThiS"/>
    <property type="match status" value="1"/>
</dbReference>
<dbReference type="InterPro" id="IPR035985">
    <property type="entry name" value="Ubiquitin-activating_enz"/>
</dbReference>
<dbReference type="GO" id="GO:0004792">
    <property type="term" value="F:thiosulfate-cyanide sulfurtransferase activity"/>
    <property type="evidence" value="ECO:0007669"/>
    <property type="project" value="TreeGrafter"/>
</dbReference>
<dbReference type="EMBL" id="PGTN01000030">
    <property type="protein sequence ID" value="PJF47927.1"/>
    <property type="molecule type" value="Genomic_DNA"/>
</dbReference>
<dbReference type="CDD" id="cd17074">
    <property type="entry name" value="Ubl_CysO_like"/>
    <property type="match status" value="1"/>
</dbReference>